<protein>
    <submittedName>
        <fullName evidence="1">FAS1 domain-containing protein</fullName>
    </submittedName>
</protein>
<dbReference type="Proteomes" id="UP000790709">
    <property type="component" value="Unassembled WGS sequence"/>
</dbReference>
<keyword evidence="2" id="KW-1185">Reference proteome</keyword>
<name>A0ACB8BSY0_9AGAM</name>
<gene>
    <name evidence="1" type="ORF">BV22DRAFT_255623</name>
</gene>
<evidence type="ECO:0000313" key="2">
    <source>
        <dbReference type="Proteomes" id="UP000790709"/>
    </source>
</evidence>
<evidence type="ECO:0000313" key="1">
    <source>
        <dbReference type="EMBL" id="KAH7927713.1"/>
    </source>
</evidence>
<reference evidence="1" key="1">
    <citation type="journal article" date="2021" name="New Phytol.">
        <title>Evolutionary innovations through gain and loss of genes in the ectomycorrhizal Boletales.</title>
        <authorList>
            <person name="Wu G."/>
            <person name="Miyauchi S."/>
            <person name="Morin E."/>
            <person name="Kuo A."/>
            <person name="Drula E."/>
            <person name="Varga T."/>
            <person name="Kohler A."/>
            <person name="Feng B."/>
            <person name="Cao Y."/>
            <person name="Lipzen A."/>
            <person name="Daum C."/>
            <person name="Hundley H."/>
            <person name="Pangilinan J."/>
            <person name="Johnson J."/>
            <person name="Barry K."/>
            <person name="LaButti K."/>
            <person name="Ng V."/>
            <person name="Ahrendt S."/>
            <person name="Min B."/>
            <person name="Choi I.G."/>
            <person name="Park H."/>
            <person name="Plett J.M."/>
            <person name="Magnuson J."/>
            <person name="Spatafora J.W."/>
            <person name="Nagy L.G."/>
            <person name="Henrissat B."/>
            <person name="Grigoriev I.V."/>
            <person name="Yang Z.L."/>
            <person name="Xu J."/>
            <person name="Martin F.M."/>
        </authorList>
    </citation>
    <scope>NUCLEOTIDE SEQUENCE</scope>
    <source>
        <strain evidence="1">KUC20120723A-06</strain>
    </source>
</reference>
<organism evidence="1 2">
    <name type="scientific">Leucogyrophana mollusca</name>
    <dbReference type="NCBI Taxonomy" id="85980"/>
    <lineage>
        <taxon>Eukaryota</taxon>
        <taxon>Fungi</taxon>
        <taxon>Dikarya</taxon>
        <taxon>Basidiomycota</taxon>
        <taxon>Agaricomycotina</taxon>
        <taxon>Agaricomycetes</taxon>
        <taxon>Agaricomycetidae</taxon>
        <taxon>Boletales</taxon>
        <taxon>Boletales incertae sedis</taxon>
        <taxon>Leucogyrophana</taxon>
    </lineage>
</organism>
<proteinExistence type="predicted"/>
<comment type="caution">
    <text evidence="1">The sequence shown here is derived from an EMBL/GenBank/DDBJ whole genome shotgun (WGS) entry which is preliminary data.</text>
</comment>
<dbReference type="EMBL" id="MU266362">
    <property type="protein sequence ID" value="KAH7927713.1"/>
    <property type="molecule type" value="Genomic_DNA"/>
</dbReference>
<sequence>MRFFGLAPILCLTSALALRVPDYHGLGQISLGILSKCGGIQSAEERTIYQVLKEDESFSRLVKAIDLSDRVVSLLDDADAGITFFAVPNSGLPHPRPPGHEDLRPGRGDDRDIPHNLGDLVLQVEQLDHVIDDDDKEHRKQALARIIRGILAYHILPEKLESAQLVENNTYATNLTLKDGSLDYEPLRISVQSTTVPPRLRLNQIVEVTKRDIEATNGVIHAISLPLLPPPSIFQEAFLIPEVFSYTSALQRVGLTGAVDRRHVSGEDGKKGSFQGATATTFFAPTSGAFERLPRKLRLFLFSPFGENALRKILEYHIVPQFVLHTDYYHDARPSDSAILTSLDEWSLAELQASMPDPNTISGSETGYEKRPRPPLPDPVYAYNVTLPTLLQDRSLHVEISRYKSKLPVPGPPRYFTTFRVNGEEVGPFDVPARNGALHVITKLLDPRGHRHRGGHDDYKHHKHRDGHGVSRTHRDYDAQWEDWEEWLPQWAAEN</sequence>
<accession>A0ACB8BSY0</accession>